<evidence type="ECO:0000313" key="2">
    <source>
        <dbReference type="EMBL" id="CAG7654921.1"/>
    </source>
</evidence>
<gene>
    <name evidence="2" type="primary">yflN_2</name>
    <name evidence="2" type="ORF">PAECIP111802_05936</name>
</gene>
<dbReference type="PANTHER" id="PTHR42951">
    <property type="entry name" value="METALLO-BETA-LACTAMASE DOMAIN-CONTAINING"/>
    <property type="match status" value="1"/>
</dbReference>
<dbReference type="Pfam" id="PF00753">
    <property type="entry name" value="Lactamase_B"/>
    <property type="match status" value="1"/>
</dbReference>
<sequence>MLLNQGIAMLSITAPIMGRSDTVHPVLLWDERNVVLVDTGFPRQIEQLQAAMNSFGIDPDQLNQIIITHQDIDHIGNLQDLVEGSTQRIEVSAHRMEKPYIQGDKRLLRFTDEAIAGLDLLPDHVPESFRKGLKALMLHPPRAAIDRIITDGERLPWCGGIVVVDTPGHTPGHVSLYHEPSRTLIAGDALVVRDGRLSGPDPDTSLDQATAQASIAKLSAFDIESVICYHGGIIRGNVIERLAELASESA</sequence>
<keyword evidence="2" id="KW-0378">Hydrolase</keyword>
<organism evidence="2 3">
    <name type="scientific">Paenibacillus allorhizosphaerae</name>
    <dbReference type="NCBI Taxonomy" id="2849866"/>
    <lineage>
        <taxon>Bacteria</taxon>
        <taxon>Bacillati</taxon>
        <taxon>Bacillota</taxon>
        <taxon>Bacilli</taxon>
        <taxon>Bacillales</taxon>
        <taxon>Paenibacillaceae</taxon>
        <taxon>Paenibacillus</taxon>
    </lineage>
</organism>
<dbReference type="EMBL" id="CAJVCE010000024">
    <property type="protein sequence ID" value="CAG7654921.1"/>
    <property type="molecule type" value="Genomic_DNA"/>
</dbReference>
<evidence type="ECO:0000313" key="3">
    <source>
        <dbReference type="Proteomes" id="UP000730618"/>
    </source>
</evidence>
<dbReference type="CDD" id="cd07721">
    <property type="entry name" value="yflN-like_MBL-fold"/>
    <property type="match status" value="1"/>
</dbReference>
<dbReference type="PANTHER" id="PTHR42951:SF15">
    <property type="entry name" value="METALLO-BETA-LACTAMASE SUPERFAMILY PROTEIN"/>
    <property type="match status" value="1"/>
</dbReference>
<dbReference type="InterPro" id="IPR001279">
    <property type="entry name" value="Metallo-B-lactamas"/>
</dbReference>
<keyword evidence="3" id="KW-1185">Reference proteome</keyword>
<name>A0ABM8VR32_9BACL</name>
<reference evidence="2 3" key="1">
    <citation type="submission" date="2021-06" db="EMBL/GenBank/DDBJ databases">
        <authorList>
            <person name="Criscuolo A."/>
        </authorList>
    </citation>
    <scope>NUCLEOTIDE SEQUENCE [LARGE SCALE GENOMIC DNA]</scope>
    <source>
        <strain evidence="3">CIP 111802</strain>
    </source>
</reference>
<dbReference type="GO" id="GO:0016787">
    <property type="term" value="F:hydrolase activity"/>
    <property type="evidence" value="ECO:0007669"/>
    <property type="project" value="UniProtKB-KW"/>
</dbReference>
<dbReference type="InterPro" id="IPR050855">
    <property type="entry name" value="NDM-1-like"/>
</dbReference>
<dbReference type="Proteomes" id="UP000730618">
    <property type="component" value="Unassembled WGS sequence"/>
</dbReference>
<dbReference type="RefSeq" id="WP_230415516.1">
    <property type="nucleotide sequence ID" value="NZ_CAJVCE010000024.1"/>
</dbReference>
<dbReference type="EC" id="3.-.-.-" evidence="2"/>
<feature type="domain" description="Metallo-beta-lactamase" evidence="1">
    <location>
        <begin position="22"/>
        <end position="230"/>
    </location>
</feature>
<protein>
    <submittedName>
        <fullName evidence="2">Metallo-hydrolase YflN</fullName>
        <ecNumber evidence="2">3.-.-.-</ecNumber>
    </submittedName>
</protein>
<proteinExistence type="predicted"/>
<accession>A0ABM8VR32</accession>
<comment type="caution">
    <text evidence="2">The sequence shown here is derived from an EMBL/GenBank/DDBJ whole genome shotgun (WGS) entry which is preliminary data.</text>
</comment>
<dbReference type="SMART" id="SM00849">
    <property type="entry name" value="Lactamase_B"/>
    <property type="match status" value="1"/>
</dbReference>
<evidence type="ECO:0000259" key="1">
    <source>
        <dbReference type="SMART" id="SM00849"/>
    </source>
</evidence>